<dbReference type="InterPro" id="IPR018682">
    <property type="entry name" value="DUF2167_membr"/>
</dbReference>
<dbReference type="Pfam" id="PF09935">
    <property type="entry name" value="DUF2167"/>
    <property type="match status" value="1"/>
</dbReference>
<evidence type="ECO:0000313" key="3">
    <source>
        <dbReference type="Proteomes" id="UP000550401"/>
    </source>
</evidence>
<sequence length="339" mass="36971">MFTALYLLVVMPVVAGLLYLLATVRVWRSNSMLAVLMLLFWPVGVYALVRYWGEKEEGVRGPLLAAFAVFGIWVGFIAWGASQVPPEATMVAGQEDESAPVEDEGIGAQVRRSVALASLPMSSGRVDIPIAKASIDVPAHFRFIDRDALQRAFGGTDDAPGPQTVGWLVHERVDLAAKDAWHVDVDHLADGFVSDESFVGQSRETLLAAGQRATKAMSDQQEAGEPEFSLVDYVETPRLDPSLHTAAWVEEIAYAGKGAHHALDCYSVRLGRAGVLMFSVVDTVPSRRELCLRSVRLLAGRSSFEPGQTYADRSRLLDRKAKYDLVALVTGAFLPTQAR</sequence>
<keyword evidence="1" id="KW-0812">Transmembrane</keyword>
<keyword evidence="1" id="KW-0472">Membrane</keyword>
<dbReference type="Proteomes" id="UP000550401">
    <property type="component" value="Unassembled WGS sequence"/>
</dbReference>
<evidence type="ECO:0000256" key="1">
    <source>
        <dbReference type="SAM" id="Phobius"/>
    </source>
</evidence>
<dbReference type="AlphaFoldDB" id="A0A839F1R2"/>
<protein>
    <submittedName>
        <fullName evidence="2">Putative membrane-anchored protein</fullName>
    </submittedName>
</protein>
<accession>A0A839F1R2</accession>
<organism evidence="2 3">
    <name type="scientific">Dokdonella fugitiva</name>
    <dbReference type="NCBI Taxonomy" id="328517"/>
    <lineage>
        <taxon>Bacteria</taxon>
        <taxon>Pseudomonadati</taxon>
        <taxon>Pseudomonadota</taxon>
        <taxon>Gammaproteobacteria</taxon>
        <taxon>Lysobacterales</taxon>
        <taxon>Rhodanobacteraceae</taxon>
        <taxon>Dokdonella</taxon>
    </lineage>
</organism>
<name>A0A839F1R2_9GAMM</name>
<keyword evidence="3" id="KW-1185">Reference proteome</keyword>
<gene>
    <name evidence="2" type="ORF">FHW12_002023</name>
</gene>
<keyword evidence="1" id="KW-1133">Transmembrane helix</keyword>
<reference evidence="2 3" key="1">
    <citation type="submission" date="2020-07" db="EMBL/GenBank/DDBJ databases">
        <title>Genomic Encyclopedia of Type Strains, Phase IV (KMG-V): Genome sequencing to study the core and pangenomes of soil and plant-associated prokaryotes.</title>
        <authorList>
            <person name="Whitman W."/>
        </authorList>
    </citation>
    <scope>NUCLEOTIDE SEQUENCE [LARGE SCALE GENOMIC DNA]</scope>
    <source>
        <strain evidence="2 3">RH2WT43</strain>
    </source>
</reference>
<feature type="transmembrane region" description="Helical" evidence="1">
    <location>
        <begin position="33"/>
        <end position="51"/>
    </location>
</feature>
<proteinExistence type="predicted"/>
<feature type="transmembrane region" description="Helical" evidence="1">
    <location>
        <begin position="63"/>
        <end position="81"/>
    </location>
</feature>
<comment type="caution">
    <text evidence="2">The sequence shown here is derived from an EMBL/GenBank/DDBJ whole genome shotgun (WGS) entry which is preliminary data.</text>
</comment>
<feature type="transmembrane region" description="Helical" evidence="1">
    <location>
        <begin position="5"/>
        <end position="27"/>
    </location>
</feature>
<dbReference type="RefSeq" id="WP_182530845.1">
    <property type="nucleotide sequence ID" value="NZ_JACGXL010000002.1"/>
</dbReference>
<dbReference type="EMBL" id="JACGXL010000002">
    <property type="protein sequence ID" value="MBA8887809.1"/>
    <property type="molecule type" value="Genomic_DNA"/>
</dbReference>
<evidence type="ECO:0000313" key="2">
    <source>
        <dbReference type="EMBL" id="MBA8887809.1"/>
    </source>
</evidence>